<dbReference type="Proteomes" id="UP000320095">
    <property type="component" value="Unassembled WGS sequence"/>
</dbReference>
<organism evidence="1 2">
    <name type="scientific">Mycolicibacterium hodleri</name>
    <dbReference type="NCBI Taxonomy" id="49897"/>
    <lineage>
        <taxon>Bacteria</taxon>
        <taxon>Bacillati</taxon>
        <taxon>Actinomycetota</taxon>
        <taxon>Actinomycetes</taxon>
        <taxon>Mycobacteriales</taxon>
        <taxon>Mycobacteriaceae</taxon>
        <taxon>Mycolicibacterium</taxon>
    </lineage>
</organism>
<dbReference type="SUPFAM" id="SSF53335">
    <property type="entry name" value="S-adenosyl-L-methionine-dependent methyltransferases"/>
    <property type="match status" value="1"/>
</dbReference>
<dbReference type="AlphaFoldDB" id="A0A502E649"/>
<reference evidence="1 2" key="1">
    <citation type="journal article" date="2019" name="Environ. Microbiol.">
        <title>Species interactions and distinct microbial communities in high Arctic permafrost affected cryosols are associated with the CH4 and CO2 gas fluxes.</title>
        <authorList>
            <person name="Altshuler I."/>
            <person name="Hamel J."/>
            <person name="Turney S."/>
            <person name="Magnuson E."/>
            <person name="Levesque R."/>
            <person name="Greer C."/>
            <person name="Whyte L.G."/>
        </authorList>
    </citation>
    <scope>NUCLEOTIDE SEQUENCE [LARGE SCALE GENOMIC DNA]</scope>
    <source>
        <strain evidence="1 2">S5.20</strain>
    </source>
</reference>
<dbReference type="InterPro" id="IPR029063">
    <property type="entry name" value="SAM-dependent_MTases_sf"/>
</dbReference>
<protein>
    <submittedName>
        <fullName evidence="1">Class I SAM-dependent methyltransferase</fullName>
    </submittedName>
</protein>
<dbReference type="Gene3D" id="3.40.50.150">
    <property type="entry name" value="Vaccinia Virus protein VP39"/>
    <property type="match status" value="1"/>
</dbReference>
<dbReference type="GO" id="GO:0008168">
    <property type="term" value="F:methyltransferase activity"/>
    <property type="evidence" value="ECO:0007669"/>
    <property type="project" value="UniProtKB-KW"/>
</dbReference>
<accession>A0A502E649</accession>
<evidence type="ECO:0000313" key="1">
    <source>
        <dbReference type="EMBL" id="TPG31941.1"/>
    </source>
</evidence>
<keyword evidence="1" id="KW-0808">Transferase</keyword>
<comment type="caution">
    <text evidence="1">The sequence shown here is derived from an EMBL/GenBank/DDBJ whole genome shotgun (WGS) entry which is preliminary data.</text>
</comment>
<gene>
    <name evidence="1" type="ORF">EAH80_21505</name>
</gene>
<sequence>MSMSLTMSFEAISGQDWSLMTLLGLPVPLDGLRAKVLENPALPALSSERYALTHELYEAASDQRHRLQEWLARELPPLLADHDPVRVVGVGVGDGSVDAPLAAALAAGGRRVRYTGVEPHAPSAAGFARRLNALDATGLTPTVVIGEFADHDPGYPADLVHFVHSLYYVDDLNAALDNALSMVRPGGLLLTATAPLEPLCVLTEMLCPWAGQKPWFAEDVRAELDRRGLPIRSETLVGHLDATDGLADPLGRGEAVLDFLIGARSRALGPGARLQLLEYLRDISLPGRPGVLPHPVELTIARVP</sequence>
<name>A0A502E649_9MYCO</name>
<dbReference type="Pfam" id="PF13489">
    <property type="entry name" value="Methyltransf_23"/>
    <property type="match status" value="1"/>
</dbReference>
<evidence type="ECO:0000313" key="2">
    <source>
        <dbReference type="Proteomes" id="UP000320095"/>
    </source>
</evidence>
<keyword evidence="2" id="KW-1185">Reference proteome</keyword>
<dbReference type="GO" id="GO:0032259">
    <property type="term" value="P:methylation"/>
    <property type="evidence" value="ECO:0007669"/>
    <property type="project" value="UniProtKB-KW"/>
</dbReference>
<keyword evidence="1" id="KW-0489">Methyltransferase</keyword>
<proteinExistence type="predicted"/>
<dbReference type="EMBL" id="RCZG01000010">
    <property type="protein sequence ID" value="TPG31941.1"/>
    <property type="molecule type" value="Genomic_DNA"/>
</dbReference>